<evidence type="ECO:0000313" key="9">
    <source>
        <dbReference type="Proteomes" id="UP000032515"/>
    </source>
</evidence>
<dbReference type="InterPro" id="IPR022398">
    <property type="entry name" value="Peptidase_S8_His-AS"/>
</dbReference>
<feature type="region of interest" description="Disordered" evidence="6">
    <location>
        <begin position="1"/>
        <end position="23"/>
    </location>
</feature>
<dbReference type="PATRIC" id="fig|1076.23.peg.2941"/>
<name>A0A0D7EMT6_RHOPL</name>
<accession>A0A0D7EMT6</accession>
<feature type="active site" description="Charge relay system" evidence="5">
    <location>
        <position position="646"/>
    </location>
</feature>
<evidence type="ECO:0000256" key="2">
    <source>
        <dbReference type="ARBA" id="ARBA00022670"/>
    </source>
</evidence>
<sequence length="705" mass="77469">MADDTTSGPAKPDWPRSEDGRPMQFSLPADLVEFLLLGPADDRRVLQDSPLLGDVWAAYALDPGVVQDVLITPHRKATAAGVASIIPKGLEQRKRDLDAEDHPPRREKDRPDHAKIAYLQGLVGARLLFDEVLCVLVPLTQWWRQPQVADRIEKMDPGKLKRLLQRHTGNQAWSTPDTAATPAAATDDNFSSLERYIALAGLIYWVGKLQRPDKFRRPRTAPGMRLPTLPPLPPISPRQAFDLYQPYVDEIVGGMLALYPKVCGNLAELMSADRDDGDDEADAKAEGYIFQISLNRTASAALDRSVPAVKADAAHSLFKVNCKNIIWAVLDSGIDDQHPAFKMLVEPTDPKRGRQFVSRVRKTFDFTNIREIVSNDPDDVDDRDIAQLASVTGVPEPKVRDHLAAIAADAQAKRPINWALVEKLITLKNPSPPSNPHGTHVAGIIGADKTHVAEIIAADSDGEIDHNRKYLDGMCPDIRLYDFRVLGKTLQETEFAVIAALQYIRYVNERHNFITIHGANLSLSILHNVRNFACGRTPVCNECERLIESGVVVVAAAGNRGYQKFETKDGPFENYAAFSITDPGNSDGVITVGSTHGNWPQTYGVSFFSSRGPTGDGRLKPDLVAPGERVQSTVLGHDWAPESGTSMAAPHVSGAAAMLLARYDELVGQPRRVKQILCDSATDLGRERSFQGHGMLDVLRAFQSI</sequence>
<evidence type="ECO:0000256" key="4">
    <source>
        <dbReference type="ARBA" id="ARBA00022825"/>
    </source>
</evidence>
<dbReference type="PRINTS" id="PR00723">
    <property type="entry name" value="SUBTILISIN"/>
</dbReference>
<keyword evidence="2 5" id="KW-0645">Protease</keyword>
<dbReference type="RefSeq" id="WP_044411854.1">
    <property type="nucleotide sequence ID" value="NZ_JXXE01000280.1"/>
</dbReference>
<dbReference type="CDD" id="cd07487">
    <property type="entry name" value="Peptidases_S8_1"/>
    <property type="match status" value="1"/>
</dbReference>
<comment type="similarity">
    <text evidence="1 5">Belongs to the peptidase S8 family.</text>
</comment>
<comment type="caution">
    <text evidence="8">The sequence shown here is derived from an EMBL/GenBank/DDBJ whole genome shotgun (WGS) entry which is preliminary data.</text>
</comment>
<evidence type="ECO:0000256" key="6">
    <source>
        <dbReference type="SAM" id="MobiDB-lite"/>
    </source>
</evidence>
<keyword evidence="3 5" id="KW-0378">Hydrolase</keyword>
<dbReference type="AlphaFoldDB" id="A0A0D7EMT6"/>
<evidence type="ECO:0000256" key="3">
    <source>
        <dbReference type="ARBA" id="ARBA00022801"/>
    </source>
</evidence>
<organism evidence="8 9">
    <name type="scientific">Rhodopseudomonas palustris</name>
    <dbReference type="NCBI Taxonomy" id="1076"/>
    <lineage>
        <taxon>Bacteria</taxon>
        <taxon>Pseudomonadati</taxon>
        <taxon>Pseudomonadota</taxon>
        <taxon>Alphaproteobacteria</taxon>
        <taxon>Hyphomicrobiales</taxon>
        <taxon>Nitrobacteraceae</taxon>
        <taxon>Rhodopseudomonas</taxon>
    </lineage>
</organism>
<dbReference type="PANTHER" id="PTHR43806">
    <property type="entry name" value="PEPTIDASE S8"/>
    <property type="match status" value="1"/>
</dbReference>
<dbReference type="InterPro" id="IPR015500">
    <property type="entry name" value="Peptidase_S8_subtilisin-rel"/>
</dbReference>
<dbReference type="PROSITE" id="PS51892">
    <property type="entry name" value="SUBTILASE"/>
    <property type="match status" value="1"/>
</dbReference>
<evidence type="ECO:0000259" key="7">
    <source>
        <dbReference type="Pfam" id="PF00082"/>
    </source>
</evidence>
<dbReference type="SUPFAM" id="SSF52743">
    <property type="entry name" value="Subtilisin-like"/>
    <property type="match status" value="1"/>
</dbReference>
<dbReference type="OrthoDB" id="9816306at2"/>
<dbReference type="PANTHER" id="PTHR43806:SF11">
    <property type="entry name" value="CEREVISIN-RELATED"/>
    <property type="match status" value="1"/>
</dbReference>
<dbReference type="GO" id="GO:0004252">
    <property type="term" value="F:serine-type endopeptidase activity"/>
    <property type="evidence" value="ECO:0007669"/>
    <property type="project" value="UniProtKB-UniRule"/>
</dbReference>
<evidence type="ECO:0000313" key="8">
    <source>
        <dbReference type="EMBL" id="KIZ41860.1"/>
    </source>
</evidence>
<dbReference type="InterPro" id="IPR023828">
    <property type="entry name" value="Peptidase_S8_Ser-AS"/>
</dbReference>
<keyword evidence="4 5" id="KW-0720">Serine protease</keyword>
<dbReference type="InterPro" id="IPR000209">
    <property type="entry name" value="Peptidase_S8/S53_dom"/>
</dbReference>
<reference evidence="8 9" key="1">
    <citation type="submission" date="2014-11" db="EMBL/GenBank/DDBJ databases">
        <title>Genomics and ecophysiology of heterotrophic nitrogen fixing bacteria isolated from estuarine surface water.</title>
        <authorList>
            <person name="Bentzon-Tilia M."/>
            <person name="Severin I."/>
            <person name="Hansen L.H."/>
            <person name="Riemann L."/>
        </authorList>
    </citation>
    <scope>NUCLEOTIDE SEQUENCE [LARGE SCALE GENOMIC DNA]</scope>
    <source>
        <strain evidence="8 9">BAL398</strain>
    </source>
</reference>
<evidence type="ECO:0000256" key="5">
    <source>
        <dbReference type="PROSITE-ProRule" id="PRU01240"/>
    </source>
</evidence>
<dbReference type="EMBL" id="JXXE01000280">
    <property type="protein sequence ID" value="KIZ41860.1"/>
    <property type="molecule type" value="Genomic_DNA"/>
</dbReference>
<dbReference type="InterPro" id="IPR036852">
    <property type="entry name" value="Peptidase_S8/S53_dom_sf"/>
</dbReference>
<proteinExistence type="inferred from homology"/>
<gene>
    <name evidence="8" type="ORF">OO17_14090</name>
</gene>
<dbReference type="Gene3D" id="3.40.50.200">
    <property type="entry name" value="Peptidase S8/S53 domain"/>
    <property type="match status" value="1"/>
</dbReference>
<dbReference type="Proteomes" id="UP000032515">
    <property type="component" value="Unassembled WGS sequence"/>
</dbReference>
<evidence type="ECO:0000256" key="1">
    <source>
        <dbReference type="ARBA" id="ARBA00011073"/>
    </source>
</evidence>
<feature type="active site" description="Charge relay system" evidence="5">
    <location>
        <position position="437"/>
    </location>
</feature>
<dbReference type="Pfam" id="PF00082">
    <property type="entry name" value="Peptidase_S8"/>
    <property type="match status" value="1"/>
</dbReference>
<feature type="domain" description="Peptidase S8/S53" evidence="7">
    <location>
        <begin position="323"/>
        <end position="693"/>
    </location>
</feature>
<protein>
    <submittedName>
        <fullName evidence="8">Peptidase S8</fullName>
    </submittedName>
</protein>
<dbReference type="PROSITE" id="PS00137">
    <property type="entry name" value="SUBTILASE_HIS"/>
    <property type="match status" value="1"/>
</dbReference>
<feature type="active site" description="Charge relay system" evidence="5">
    <location>
        <position position="331"/>
    </location>
</feature>
<dbReference type="PROSITE" id="PS00138">
    <property type="entry name" value="SUBTILASE_SER"/>
    <property type="match status" value="1"/>
</dbReference>
<dbReference type="GO" id="GO:0006508">
    <property type="term" value="P:proteolysis"/>
    <property type="evidence" value="ECO:0007669"/>
    <property type="project" value="UniProtKB-KW"/>
</dbReference>
<dbReference type="InterPro" id="IPR050131">
    <property type="entry name" value="Peptidase_S8_subtilisin-like"/>
</dbReference>